<name>A0ABR1ZXQ9_9ROSI</name>
<proteinExistence type="predicted"/>
<sequence>MDGCLAAEVAADRKRNERRLLPVIGAVWARETTLDARRGVDGWSRLDGSGYRLSLRDWGGLRRQLSRATESTRADASRLQGRVPATATATATGGASGAGETIRTDPDRRRLLWRRLERRRR</sequence>
<keyword evidence="2" id="KW-1185">Reference proteome</keyword>
<dbReference type="EMBL" id="JBBPBN010000499">
    <property type="protein sequence ID" value="KAK8485485.1"/>
    <property type="molecule type" value="Genomic_DNA"/>
</dbReference>
<evidence type="ECO:0000313" key="2">
    <source>
        <dbReference type="Proteomes" id="UP001396334"/>
    </source>
</evidence>
<reference evidence="1 2" key="1">
    <citation type="journal article" date="2024" name="G3 (Bethesda)">
        <title>Genome assembly of Hibiscus sabdariffa L. provides insights into metabolisms of medicinal natural products.</title>
        <authorList>
            <person name="Kim T."/>
        </authorList>
    </citation>
    <scope>NUCLEOTIDE SEQUENCE [LARGE SCALE GENOMIC DNA]</scope>
    <source>
        <strain evidence="1">TK-2024</strain>
        <tissue evidence="1">Old leaves</tissue>
    </source>
</reference>
<dbReference type="Proteomes" id="UP001396334">
    <property type="component" value="Unassembled WGS sequence"/>
</dbReference>
<evidence type="ECO:0000313" key="1">
    <source>
        <dbReference type="EMBL" id="KAK8485485.1"/>
    </source>
</evidence>
<gene>
    <name evidence="1" type="ORF">V6N11_074097</name>
</gene>
<comment type="caution">
    <text evidence="1">The sequence shown here is derived from an EMBL/GenBank/DDBJ whole genome shotgun (WGS) entry which is preliminary data.</text>
</comment>
<organism evidence="1 2">
    <name type="scientific">Hibiscus sabdariffa</name>
    <name type="common">roselle</name>
    <dbReference type="NCBI Taxonomy" id="183260"/>
    <lineage>
        <taxon>Eukaryota</taxon>
        <taxon>Viridiplantae</taxon>
        <taxon>Streptophyta</taxon>
        <taxon>Embryophyta</taxon>
        <taxon>Tracheophyta</taxon>
        <taxon>Spermatophyta</taxon>
        <taxon>Magnoliopsida</taxon>
        <taxon>eudicotyledons</taxon>
        <taxon>Gunneridae</taxon>
        <taxon>Pentapetalae</taxon>
        <taxon>rosids</taxon>
        <taxon>malvids</taxon>
        <taxon>Malvales</taxon>
        <taxon>Malvaceae</taxon>
        <taxon>Malvoideae</taxon>
        <taxon>Hibiscus</taxon>
    </lineage>
</organism>
<accession>A0ABR1ZXQ9</accession>
<protein>
    <submittedName>
        <fullName evidence="1">Uncharacterized protein</fullName>
    </submittedName>
</protein>